<dbReference type="HAMAP" id="MF_00189">
    <property type="entry name" value="YciB"/>
    <property type="match status" value="1"/>
</dbReference>
<dbReference type="PANTHER" id="PTHR36917">
    <property type="entry name" value="INTRACELLULAR SEPTATION PROTEIN A-RELATED"/>
    <property type="match status" value="1"/>
</dbReference>
<keyword evidence="4 5" id="KW-0472">Membrane</keyword>
<evidence type="ECO:0000256" key="3">
    <source>
        <dbReference type="ARBA" id="ARBA00022989"/>
    </source>
</evidence>
<evidence type="ECO:0000256" key="4">
    <source>
        <dbReference type="ARBA" id="ARBA00023136"/>
    </source>
</evidence>
<evidence type="ECO:0000256" key="2">
    <source>
        <dbReference type="ARBA" id="ARBA00022692"/>
    </source>
</evidence>
<proteinExistence type="inferred from homology"/>
<dbReference type="NCBIfam" id="NF001325">
    <property type="entry name" value="PRK00259.1-3"/>
    <property type="match status" value="1"/>
</dbReference>
<evidence type="ECO:0000313" key="6">
    <source>
        <dbReference type="EMBL" id="MBB1124750.1"/>
    </source>
</evidence>
<keyword evidence="1 5" id="KW-1003">Cell membrane</keyword>
<feature type="transmembrane region" description="Helical" evidence="5">
    <location>
        <begin position="49"/>
        <end position="68"/>
    </location>
</feature>
<comment type="subcellular location">
    <subcellularLocation>
        <location evidence="5">Cell inner membrane</location>
        <topology evidence="5">Multi-pass membrane protein</topology>
    </subcellularLocation>
</comment>
<dbReference type="GO" id="GO:0005886">
    <property type="term" value="C:plasma membrane"/>
    <property type="evidence" value="ECO:0007669"/>
    <property type="project" value="UniProtKB-SubCell"/>
</dbReference>
<dbReference type="PANTHER" id="PTHR36917:SF1">
    <property type="entry name" value="INNER MEMBRANE-SPANNING PROTEIN YCIB"/>
    <property type="match status" value="1"/>
</dbReference>
<keyword evidence="5" id="KW-0997">Cell inner membrane</keyword>
<dbReference type="Proteomes" id="UP000548632">
    <property type="component" value="Unassembled WGS sequence"/>
</dbReference>
<organism evidence="6 7">
    <name type="scientific">Thiospirillum jenense</name>
    <dbReference type="NCBI Taxonomy" id="1653858"/>
    <lineage>
        <taxon>Bacteria</taxon>
        <taxon>Pseudomonadati</taxon>
        <taxon>Pseudomonadota</taxon>
        <taxon>Gammaproteobacteria</taxon>
        <taxon>Chromatiales</taxon>
        <taxon>Chromatiaceae</taxon>
        <taxon>Thiospirillum</taxon>
    </lineage>
</organism>
<dbReference type="EMBL" id="JABVCQ010000001">
    <property type="protein sequence ID" value="MBB1124750.1"/>
    <property type="molecule type" value="Genomic_DNA"/>
</dbReference>
<feature type="transmembrane region" description="Helical" evidence="5">
    <location>
        <begin position="80"/>
        <end position="100"/>
    </location>
</feature>
<dbReference type="AlphaFoldDB" id="A0A839H7Q3"/>
<gene>
    <name evidence="5" type="primary">yciB</name>
    <name evidence="6" type="ORF">HUK38_00710</name>
</gene>
<dbReference type="Pfam" id="PF04279">
    <property type="entry name" value="IspA"/>
    <property type="match status" value="2"/>
</dbReference>
<keyword evidence="7" id="KW-1185">Reference proteome</keyword>
<reference evidence="6 7" key="1">
    <citation type="journal article" date="2020" name="Arch. Microbiol.">
        <title>The genome sequence of the giant phototrophic gammaproteobacterium Thiospirillum jenense gives insight into its physiological properties and phylogenetic relationships.</title>
        <authorList>
            <person name="Imhoff J.F."/>
            <person name="Meyer T.E."/>
            <person name="Kyndt J.A."/>
        </authorList>
    </citation>
    <scope>NUCLEOTIDE SEQUENCE [LARGE SCALE GENOMIC DNA]</scope>
    <source>
        <strain evidence="6 7">DSM 216</strain>
    </source>
</reference>
<comment type="function">
    <text evidence="5">Plays a role in cell envelope biogenesis, maintenance of cell envelope integrity and membrane homeostasis.</text>
</comment>
<evidence type="ECO:0000313" key="7">
    <source>
        <dbReference type="Proteomes" id="UP000548632"/>
    </source>
</evidence>
<feature type="transmembrane region" description="Helical" evidence="5">
    <location>
        <begin position="20"/>
        <end position="42"/>
    </location>
</feature>
<dbReference type="RefSeq" id="WP_182581847.1">
    <property type="nucleotide sequence ID" value="NZ_JABVCQ010000001.1"/>
</dbReference>
<comment type="similarity">
    <text evidence="5">Belongs to the YciB family.</text>
</comment>
<accession>A0A839H7Q3</accession>
<protein>
    <recommendedName>
        <fullName evidence="5">Inner membrane-spanning protein YciB</fullName>
    </recommendedName>
</protein>
<comment type="caution">
    <text evidence="6">The sequence shown here is derived from an EMBL/GenBank/DDBJ whole genome shotgun (WGS) entry which is preliminary data.</text>
</comment>
<evidence type="ECO:0000256" key="5">
    <source>
        <dbReference type="HAMAP-Rule" id="MF_00189"/>
    </source>
</evidence>
<name>A0A839H7Q3_9GAMM</name>
<feature type="transmembrane region" description="Helical" evidence="5">
    <location>
        <begin position="121"/>
        <end position="141"/>
    </location>
</feature>
<keyword evidence="3 5" id="KW-1133">Transmembrane helix</keyword>
<feature type="transmembrane region" description="Helical" evidence="5">
    <location>
        <begin position="192"/>
        <end position="211"/>
    </location>
</feature>
<dbReference type="InterPro" id="IPR006008">
    <property type="entry name" value="YciB"/>
</dbReference>
<keyword evidence="2 5" id="KW-0812">Transmembrane</keyword>
<evidence type="ECO:0000256" key="1">
    <source>
        <dbReference type="ARBA" id="ARBA00022475"/>
    </source>
</evidence>
<sequence length="227" mass="25534">MQFLIDFFPVILFFIAYKLAGIYVATGIAIAAAAIQVGWSWWRHHHVQTMQWVTLALLVIFGGLTIALHDPIFIMWKPTLINWLFALAFLITQFIGERPLTQRLMGQAIILPIHIWRRLNLAWVGFFIVSGLVNLYVVYYGSGFFTARQALVNATGQTTFDLANCSTAFTGALLELCQTAQHSEAIWVNFKLFGLLGMTIAFVVAQSLYLARYVQDDNNEPAAPSSR</sequence>